<feature type="domain" description="N-acetyltransferase" evidence="1">
    <location>
        <begin position="170"/>
        <end position="309"/>
    </location>
</feature>
<sequence length="309" mass="35467">MMREMNGDEEIKAFNEKYVDTQENFNNVHAFLRKMVTLTGKLQTWEFVRFEFWNRYEAPKSADPNFMENNAHLWKNEAGEITGLFISESGGGFFSLIVHPDYPHLADEMVAWTRNVWGKGKKKLNTDCYPYGQEVQALLDQGFVQDSHIGNTRRYDLVHMDYTLNLEEGFSIRCMTEGIDEGTKSDLMEQIFSSGDSNVGSIEYWRKDLKSYRADLDFTVMDENGRPIAFCFGFVDQDNGIAVIETIGTHPDYRQRGFGKSVISACFIRLKEQGVTTAYITGFSAEANALYQSLHPVEITPMHSYVYED</sequence>
<keyword evidence="2" id="KW-0012">Acyltransferase</keyword>
<protein>
    <submittedName>
        <fullName evidence="2">GNAT family N-acetyltransferase</fullName>
        <ecNumber evidence="2">2.3.1.-</ecNumber>
    </submittedName>
</protein>
<accession>A0ABW5F3F7</accession>
<evidence type="ECO:0000313" key="3">
    <source>
        <dbReference type="Proteomes" id="UP001597448"/>
    </source>
</evidence>
<dbReference type="PROSITE" id="PS51186">
    <property type="entry name" value="GNAT"/>
    <property type="match status" value="1"/>
</dbReference>
<name>A0ABW5F3F7_9BACL</name>
<keyword evidence="2" id="KW-0808">Transferase</keyword>
<evidence type="ECO:0000259" key="1">
    <source>
        <dbReference type="PROSITE" id="PS51186"/>
    </source>
</evidence>
<dbReference type="EC" id="2.3.1.-" evidence="2"/>
<keyword evidence="3" id="KW-1185">Reference proteome</keyword>
<organism evidence="2 3">
    <name type="scientific">Paenibacillus rhizoplanae</name>
    <dbReference type="NCBI Taxonomy" id="1917181"/>
    <lineage>
        <taxon>Bacteria</taxon>
        <taxon>Bacillati</taxon>
        <taxon>Bacillota</taxon>
        <taxon>Bacilli</taxon>
        <taxon>Bacillales</taxon>
        <taxon>Paenibacillaceae</taxon>
        <taxon>Paenibacillus</taxon>
    </lineage>
</organism>
<comment type="caution">
    <text evidence="2">The sequence shown here is derived from an EMBL/GenBank/DDBJ whole genome shotgun (WGS) entry which is preliminary data.</text>
</comment>
<dbReference type="RefSeq" id="WP_209992417.1">
    <property type="nucleotide sequence ID" value="NZ_JBHUKY010000003.1"/>
</dbReference>
<proteinExistence type="predicted"/>
<dbReference type="SUPFAM" id="SSF55729">
    <property type="entry name" value="Acyl-CoA N-acyltransferases (Nat)"/>
    <property type="match status" value="1"/>
</dbReference>
<dbReference type="InterPro" id="IPR016181">
    <property type="entry name" value="Acyl_CoA_acyltransferase"/>
</dbReference>
<evidence type="ECO:0000313" key="2">
    <source>
        <dbReference type="EMBL" id="MFD2408387.1"/>
    </source>
</evidence>
<dbReference type="Gene3D" id="3.40.630.30">
    <property type="match status" value="1"/>
</dbReference>
<dbReference type="InterPro" id="IPR000182">
    <property type="entry name" value="GNAT_dom"/>
</dbReference>
<dbReference type="EMBL" id="JBHUKY010000003">
    <property type="protein sequence ID" value="MFD2408387.1"/>
    <property type="molecule type" value="Genomic_DNA"/>
</dbReference>
<gene>
    <name evidence="2" type="ORF">ACFSX3_00815</name>
</gene>
<dbReference type="Proteomes" id="UP001597448">
    <property type="component" value="Unassembled WGS sequence"/>
</dbReference>
<dbReference type="GO" id="GO:0016746">
    <property type="term" value="F:acyltransferase activity"/>
    <property type="evidence" value="ECO:0007669"/>
    <property type="project" value="UniProtKB-KW"/>
</dbReference>
<reference evidence="3" key="1">
    <citation type="journal article" date="2019" name="Int. J. Syst. Evol. Microbiol.">
        <title>The Global Catalogue of Microorganisms (GCM) 10K type strain sequencing project: providing services to taxonomists for standard genome sequencing and annotation.</title>
        <authorList>
            <consortium name="The Broad Institute Genomics Platform"/>
            <consortium name="The Broad Institute Genome Sequencing Center for Infectious Disease"/>
            <person name="Wu L."/>
            <person name="Ma J."/>
        </authorList>
    </citation>
    <scope>NUCLEOTIDE SEQUENCE [LARGE SCALE GENOMIC DNA]</scope>
    <source>
        <strain evidence="3">CCM 8725</strain>
    </source>
</reference>
<dbReference type="Pfam" id="PF00583">
    <property type="entry name" value="Acetyltransf_1"/>
    <property type="match status" value="1"/>
</dbReference>
<dbReference type="CDD" id="cd04301">
    <property type="entry name" value="NAT_SF"/>
    <property type="match status" value="1"/>
</dbReference>